<dbReference type="EMBL" id="SRLO01000028">
    <property type="protein sequence ID" value="TNN84131.1"/>
    <property type="molecule type" value="Genomic_DNA"/>
</dbReference>
<feature type="compositionally biased region" description="Basic and acidic residues" evidence="1">
    <location>
        <begin position="94"/>
        <end position="112"/>
    </location>
</feature>
<name>A0A4Z2J2F6_9TELE</name>
<feature type="region of interest" description="Disordered" evidence="1">
    <location>
        <begin position="1"/>
        <end position="41"/>
    </location>
</feature>
<evidence type="ECO:0000313" key="2">
    <source>
        <dbReference type="EMBL" id="TNN84131.1"/>
    </source>
</evidence>
<evidence type="ECO:0000256" key="1">
    <source>
        <dbReference type="SAM" id="MobiDB-lite"/>
    </source>
</evidence>
<reference evidence="2 3" key="1">
    <citation type="submission" date="2019-03" db="EMBL/GenBank/DDBJ databases">
        <title>First draft genome of Liparis tanakae, snailfish: a comprehensive survey of snailfish specific genes.</title>
        <authorList>
            <person name="Kim W."/>
            <person name="Song I."/>
            <person name="Jeong J.-H."/>
            <person name="Kim D."/>
            <person name="Kim S."/>
            <person name="Ryu S."/>
            <person name="Song J.Y."/>
            <person name="Lee S.K."/>
        </authorList>
    </citation>
    <scope>NUCLEOTIDE SEQUENCE [LARGE SCALE GENOMIC DNA]</scope>
    <source>
        <tissue evidence="2">Muscle</tissue>
    </source>
</reference>
<evidence type="ECO:0000313" key="3">
    <source>
        <dbReference type="Proteomes" id="UP000314294"/>
    </source>
</evidence>
<comment type="caution">
    <text evidence="2">The sequence shown here is derived from an EMBL/GenBank/DDBJ whole genome shotgun (WGS) entry which is preliminary data.</text>
</comment>
<keyword evidence="3" id="KW-1185">Reference proteome</keyword>
<dbReference type="AlphaFoldDB" id="A0A4Z2J2F6"/>
<feature type="region of interest" description="Disordered" evidence="1">
    <location>
        <begin position="93"/>
        <end position="116"/>
    </location>
</feature>
<protein>
    <submittedName>
        <fullName evidence="2">Uncharacterized protein</fullName>
    </submittedName>
</protein>
<dbReference type="Proteomes" id="UP000314294">
    <property type="component" value="Unassembled WGS sequence"/>
</dbReference>
<proteinExistence type="predicted"/>
<accession>A0A4Z2J2F6</accession>
<sequence length="158" mass="17677">METRIAHGLRAGETPPWRSDSRAVGASPRAREGKEGKKTRRYHNTEPIMLNALPVLFGWMLGSTCVSNGRGDVTPCLEITPRLQSPTYWRRRNGREAKTREKAREGKQRSINDGDGAELQLHRRSLLLTHRFRGGVALGLLRLSADAPAISTESRRLP</sequence>
<organism evidence="2 3">
    <name type="scientific">Liparis tanakae</name>
    <name type="common">Tanaka's snailfish</name>
    <dbReference type="NCBI Taxonomy" id="230148"/>
    <lineage>
        <taxon>Eukaryota</taxon>
        <taxon>Metazoa</taxon>
        <taxon>Chordata</taxon>
        <taxon>Craniata</taxon>
        <taxon>Vertebrata</taxon>
        <taxon>Euteleostomi</taxon>
        <taxon>Actinopterygii</taxon>
        <taxon>Neopterygii</taxon>
        <taxon>Teleostei</taxon>
        <taxon>Neoteleostei</taxon>
        <taxon>Acanthomorphata</taxon>
        <taxon>Eupercaria</taxon>
        <taxon>Perciformes</taxon>
        <taxon>Cottioidei</taxon>
        <taxon>Cottales</taxon>
        <taxon>Liparidae</taxon>
        <taxon>Liparis</taxon>
    </lineage>
</organism>
<gene>
    <name evidence="2" type="ORF">EYF80_005458</name>
</gene>